<gene>
    <name evidence="2" type="ORF">QYT958_LOCUS43769</name>
    <name evidence="3" type="ORF">QYT958_LOCUS45365</name>
</gene>
<dbReference type="EMBL" id="CAJOBR010064039">
    <property type="protein sequence ID" value="CAF5078740.1"/>
    <property type="molecule type" value="Genomic_DNA"/>
</dbReference>
<evidence type="ECO:0000256" key="1">
    <source>
        <dbReference type="SAM" id="MobiDB-lite"/>
    </source>
</evidence>
<accession>A0A822DT03</accession>
<dbReference type="AlphaFoldDB" id="A0A822DT03"/>
<feature type="region of interest" description="Disordered" evidence="1">
    <location>
        <begin position="1"/>
        <end position="33"/>
    </location>
</feature>
<evidence type="ECO:0000313" key="3">
    <source>
        <dbReference type="EMBL" id="CAF5109834.1"/>
    </source>
</evidence>
<feature type="compositionally biased region" description="Polar residues" evidence="1">
    <location>
        <begin position="17"/>
        <end position="33"/>
    </location>
</feature>
<protein>
    <submittedName>
        <fullName evidence="2">Uncharacterized protein</fullName>
    </submittedName>
</protein>
<evidence type="ECO:0000313" key="4">
    <source>
        <dbReference type="Proteomes" id="UP000663848"/>
    </source>
</evidence>
<name>A0A822DT03_9BILA</name>
<dbReference type="Proteomes" id="UP000663848">
    <property type="component" value="Unassembled WGS sequence"/>
</dbReference>
<feature type="compositionally biased region" description="Low complexity" evidence="1">
    <location>
        <begin position="1"/>
        <end position="16"/>
    </location>
</feature>
<comment type="caution">
    <text evidence="2">The sequence shown here is derived from an EMBL/GenBank/DDBJ whole genome shotgun (WGS) entry which is preliminary data.</text>
</comment>
<dbReference type="EMBL" id="CAJOBR010074954">
    <property type="protein sequence ID" value="CAF5109834.1"/>
    <property type="molecule type" value="Genomic_DNA"/>
</dbReference>
<proteinExistence type="predicted"/>
<evidence type="ECO:0000313" key="2">
    <source>
        <dbReference type="EMBL" id="CAF5078740.1"/>
    </source>
</evidence>
<reference evidence="2" key="1">
    <citation type="submission" date="2021-02" db="EMBL/GenBank/DDBJ databases">
        <authorList>
            <person name="Nowell W R."/>
        </authorList>
    </citation>
    <scope>NUCLEOTIDE SEQUENCE</scope>
</reference>
<organism evidence="2 4">
    <name type="scientific">Rotaria socialis</name>
    <dbReference type="NCBI Taxonomy" id="392032"/>
    <lineage>
        <taxon>Eukaryota</taxon>
        <taxon>Metazoa</taxon>
        <taxon>Spiralia</taxon>
        <taxon>Gnathifera</taxon>
        <taxon>Rotifera</taxon>
        <taxon>Eurotatoria</taxon>
        <taxon>Bdelloidea</taxon>
        <taxon>Philodinida</taxon>
        <taxon>Philodinidae</taxon>
        <taxon>Rotaria</taxon>
    </lineage>
</organism>
<sequence length="33" mass="3367">MGGRLTTAPSSSSTTAHQNPVNDSATNLSHVRA</sequence>
<feature type="non-terminal residue" evidence="2">
    <location>
        <position position="33"/>
    </location>
</feature>